<dbReference type="EMBL" id="JADPRT010000006">
    <property type="protein sequence ID" value="MBF9069776.1"/>
    <property type="molecule type" value="Genomic_DNA"/>
</dbReference>
<dbReference type="InterPro" id="IPR036866">
    <property type="entry name" value="RibonucZ/Hydroxyglut_hydro"/>
</dbReference>
<feature type="domain" description="Metallo-beta-lactamase" evidence="3">
    <location>
        <begin position="124"/>
        <end position="320"/>
    </location>
</feature>
<organism evidence="4 5">
    <name type="scientific">Streptacidiphilus fuscans</name>
    <dbReference type="NCBI Taxonomy" id="2789292"/>
    <lineage>
        <taxon>Bacteria</taxon>
        <taxon>Bacillati</taxon>
        <taxon>Actinomycetota</taxon>
        <taxon>Actinomycetes</taxon>
        <taxon>Kitasatosporales</taxon>
        <taxon>Streptomycetaceae</taxon>
        <taxon>Streptacidiphilus</taxon>
    </lineage>
</organism>
<dbReference type="PANTHER" id="PTHR15032:SF4">
    <property type="entry name" value="N-ACYL-PHOSPHATIDYLETHANOLAMINE-HYDROLYZING PHOSPHOLIPASE D"/>
    <property type="match status" value="1"/>
</dbReference>
<dbReference type="PANTHER" id="PTHR15032">
    <property type="entry name" value="N-ACYL-PHOSPHATIDYLETHANOLAMINE-HYDROLYZING PHOSPHOLIPASE D"/>
    <property type="match status" value="1"/>
</dbReference>
<gene>
    <name evidence="4" type="ORF">I2501_17275</name>
</gene>
<dbReference type="GO" id="GO:0005737">
    <property type="term" value="C:cytoplasm"/>
    <property type="evidence" value="ECO:0007669"/>
    <property type="project" value="TreeGrafter"/>
</dbReference>
<evidence type="ECO:0000256" key="2">
    <source>
        <dbReference type="SAM" id="SignalP"/>
    </source>
</evidence>
<keyword evidence="5" id="KW-1185">Reference proteome</keyword>
<evidence type="ECO:0000313" key="5">
    <source>
        <dbReference type="Proteomes" id="UP000657385"/>
    </source>
</evidence>
<evidence type="ECO:0000256" key="1">
    <source>
        <dbReference type="SAM" id="MobiDB-lite"/>
    </source>
</evidence>
<evidence type="ECO:0000259" key="3">
    <source>
        <dbReference type="Pfam" id="PF12706"/>
    </source>
</evidence>
<feature type="signal peptide" evidence="2">
    <location>
        <begin position="1"/>
        <end position="24"/>
    </location>
</feature>
<dbReference type="AlphaFoldDB" id="A0A931B3X0"/>
<dbReference type="Proteomes" id="UP000657385">
    <property type="component" value="Unassembled WGS sequence"/>
</dbReference>
<dbReference type="SUPFAM" id="SSF56281">
    <property type="entry name" value="Metallo-hydrolase/oxidoreductase"/>
    <property type="match status" value="1"/>
</dbReference>
<feature type="region of interest" description="Disordered" evidence="1">
    <location>
        <begin position="48"/>
        <end position="72"/>
    </location>
</feature>
<keyword evidence="2" id="KW-0732">Signal</keyword>
<sequence length="373" mass="40736">MGLNRAGKIAAGVGAAGAAAVAWAAREIPLAFGGDPKAGDRAARLAASPQYRDGVFHNPPGPDRSGDLSRPEARGVAGELLFGKQQRKPSRPIPLVRDIAPKASESLAVTWFGHSSALVEIEGHRLLIDPVWSERCSPSQQVGPRRLHNPPVELDLLPEIDAVLISHDHYDHLDLHTVQQLARIQNMPFVVPLGVGAHLERWGVPRSRVIELDWDETAEVGGLRLVCTSAYHFSGRGFSNNGTLWSSWAVLGREKKVFYSGDSGFFDGFARTGEQYGPFDLTLIQIGAYSEHWPDIHMTPEEGLRTHLDVQGGLLVPVHWCTFVLGLHDWSEPVERLCEAADAAGVPVAVPRPGERVLADAPPKLDHWWRAVV</sequence>
<proteinExistence type="predicted"/>
<feature type="chain" id="PRO_5039170156" evidence="2">
    <location>
        <begin position="25"/>
        <end position="373"/>
    </location>
</feature>
<name>A0A931B3X0_9ACTN</name>
<protein>
    <submittedName>
        <fullName evidence="4">MBL fold metallo-hydrolase</fullName>
    </submittedName>
</protein>
<comment type="caution">
    <text evidence="4">The sequence shown here is derived from an EMBL/GenBank/DDBJ whole genome shotgun (WGS) entry which is preliminary data.</text>
</comment>
<dbReference type="InterPro" id="IPR001279">
    <property type="entry name" value="Metallo-B-lactamas"/>
</dbReference>
<dbReference type="RefSeq" id="WP_196194926.1">
    <property type="nucleotide sequence ID" value="NZ_JADPRT010000006.1"/>
</dbReference>
<accession>A0A931B3X0</accession>
<evidence type="ECO:0000313" key="4">
    <source>
        <dbReference type="EMBL" id="MBF9069776.1"/>
    </source>
</evidence>
<dbReference type="Pfam" id="PF12706">
    <property type="entry name" value="Lactamase_B_2"/>
    <property type="match status" value="1"/>
</dbReference>
<dbReference type="Gene3D" id="3.60.15.10">
    <property type="entry name" value="Ribonuclease Z/Hydroxyacylglutathione hydrolase-like"/>
    <property type="match status" value="1"/>
</dbReference>
<reference evidence="4" key="1">
    <citation type="submission" date="2020-11" db="EMBL/GenBank/DDBJ databases">
        <title>Isolation and identification of active actinomycetes.</title>
        <authorList>
            <person name="Yu B."/>
        </authorList>
    </citation>
    <scope>NUCLEOTIDE SEQUENCE</scope>
    <source>
        <strain evidence="4">NEAU-YB345</strain>
    </source>
</reference>